<keyword evidence="3" id="KW-1185">Reference proteome</keyword>
<dbReference type="Proteomes" id="UP001179952">
    <property type="component" value="Unassembled WGS sequence"/>
</dbReference>
<dbReference type="PANTHER" id="PTHR36707:SF1">
    <property type="entry name" value="T20M3.17 PROTEIN"/>
    <property type="match status" value="1"/>
</dbReference>
<feature type="compositionally biased region" description="Basic residues" evidence="1">
    <location>
        <begin position="315"/>
        <end position="324"/>
    </location>
</feature>
<evidence type="ECO:0000313" key="3">
    <source>
        <dbReference type="Proteomes" id="UP001179952"/>
    </source>
</evidence>
<feature type="region of interest" description="Disordered" evidence="1">
    <location>
        <begin position="381"/>
        <end position="400"/>
    </location>
</feature>
<dbReference type="PANTHER" id="PTHR36707">
    <property type="entry name" value="T20M3.17 PROTEIN"/>
    <property type="match status" value="1"/>
</dbReference>
<protein>
    <submittedName>
        <fullName evidence="2">Uncharacterized protein</fullName>
    </submittedName>
</protein>
<dbReference type="EMBL" id="JAUJYN010000005">
    <property type="protein sequence ID" value="KAK1270881.1"/>
    <property type="molecule type" value="Genomic_DNA"/>
</dbReference>
<feature type="compositionally biased region" description="Basic and acidic residues" evidence="1">
    <location>
        <begin position="381"/>
        <end position="390"/>
    </location>
</feature>
<feature type="compositionally biased region" description="Basic and acidic residues" evidence="1">
    <location>
        <begin position="335"/>
        <end position="351"/>
    </location>
</feature>
<sequence length="400" mass="44046">MPPTSGLKGRKMVVAGEPKKKFADVFPELGNGDFIIDQSDESEYMWFSSDSKSPSLLSSDDRSQSNDAWDMDWLDLHQFSALSLKPGSYCVSSEETSPVVKTSSVTKVHEEDFLGGKSSASPTCSESTKSSNGRSLYESMFSMNSSTSVDTADSSPMCNWVSLIDLESKDFEWASDDGEGSSILDSDFPSPSFHIRRNLNMEKATKTPPNASGDNLDGSEADEPLFWPFDFSSYSKSKWDSLCISPRRDDVLSGLGAHKGLHASKSIKHRLHQRNATPQQGSTTRKITPAPKLTSPSISERRQVQSNNSNEHKLPKITKSHSKLGRSTMATYKSSEQKKPQFENGSTREDPIHGLLIAGEALGFDEVPIEEMVGLREFDGHEGIDGEFNERGFSIDSIET</sequence>
<organism evidence="2 3">
    <name type="scientific">Acorus gramineus</name>
    <name type="common">Dwarf sweet flag</name>
    <dbReference type="NCBI Taxonomy" id="55184"/>
    <lineage>
        <taxon>Eukaryota</taxon>
        <taxon>Viridiplantae</taxon>
        <taxon>Streptophyta</taxon>
        <taxon>Embryophyta</taxon>
        <taxon>Tracheophyta</taxon>
        <taxon>Spermatophyta</taxon>
        <taxon>Magnoliopsida</taxon>
        <taxon>Liliopsida</taxon>
        <taxon>Acoraceae</taxon>
        <taxon>Acorus</taxon>
    </lineage>
</organism>
<evidence type="ECO:0000313" key="2">
    <source>
        <dbReference type="EMBL" id="KAK1270881.1"/>
    </source>
</evidence>
<accession>A0AAV9B336</accession>
<comment type="caution">
    <text evidence="2">The sequence shown here is derived from an EMBL/GenBank/DDBJ whole genome shotgun (WGS) entry which is preliminary data.</text>
</comment>
<reference evidence="2" key="1">
    <citation type="journal article" date="2023" name="Nat. Commun.">
        <title>Diploid and tetraploid genomes of Acorus and the evolution of monocots.</title>
        <authorList>
            <person name="Ma L."/>
            <person name="Liu K.W."/>
            <person name="Li Z."/>
            <person name="Hsiao Y.Y."/>
            <person name="Qi Y."/>
            <person name="Fu T."/>
            <person name="Tang G.D."/>
            <person name="Zhang D."/>
            <person name="Sun W.H."/>
            <person name="Liu D.K."/>
            <person name="Li Y."/>
            <person name="Chen G.Z."/>
            <person name="Liu X.D."/>
            <person name="Liao X.Y."/>
            <person name="Jiang Y.T."/>
            <person name="Yu X."/>
            <person name="Hao Y."/>
            <person name="Huang J."/>
            <person name="Zhao X.W."/>
            <person name="Ke S."/>
            <person name="Chen Y.Y."/>
            <person name="Wu W.L."/>
            <person name="Hsu J.L."/>
            <person name="Lin Y.F."/>
            <person name="Huang M.D."/>
            <person name="Li C.Y."/>
            <person name="Huang L."/>
            <person name="Wang Z.W."/>
            <person name="Zhao X."/>
            <person name="Zhong W.Y."/>
            <person name="Peng D.H."/>
            <person name="Ahmad S."/>
            <person name="Lan S."/>
            <person name="Zhang J.S."/>
            <person name="Tsai W.C."/>
            <person name="Van de Peer Y."/>
            <person name="Liu Z.J."/>
        </authorList>
    </citation>
    <scope>NUCLEOTIDE SEQUENCE</scope>
    <source>
        <strain evidence="2">SCP</strain>
    </source>
</reference>
<gene>
    <name evidence="2" type="ORF">QJS04_geneDACA014166</name>
</gene>
<dbReference type="AlphaFoldDB" id="A0AAV9B336"/>
<feature type="compositionally biased region" description="Basic residues" evidence="1">
    <location>
        <begin position="264"/>
        <end position="273"/>
    </location>
</feature>
<reference evidence="2" key="2">
    <citation type="submission" date="2023-06" db="EMBL/GenBank/DDBJ databases">
        <authorList>
            <person name="Ma L."/>
            <person name="Liu K.-W."/>
            <person name="Li Z."/>
            <person name="Hsiao Y.-Y."/>
            <person name="Qi Y."/>
            <person name="Fu T."/>
            <person name="Tang G."/>
            <person name="Zhang D."/>
            <person name="Sun W.-H."/>
            <person name="Liu D.-K."/>
            <person name="Li Y."/>
            <person name="Chen G.-Z."/>
            <person name="Liu X.-D."/>
            <person name="Liao X.-Y."/>
            <person name="Jiang Y.-T."/>
            <person name="Yu X."/>
            <person name="Hao Y."/>
            <person name="Huang J."/>
            <person name="Zhao X.-W."/>
            <person name="Ke S."/>
            <person name="Chen Y.-Y."/>
            <person name="Wu W.-L."/>
            <person name="Hsu J.-L."/>
            <person name="Lin Y.-F."/>
            <person name="Huang M.-D."/>
            <person name="Li C.-Y."/>
            <person name="Huang L."/>
            <person name="Wang Z.-W."/>
            <person name="Zhao X."/>
            <person name="Zhong W.-Y."/>
            <person name="Peng D.-H."/>
            <person name="Ahmad S."/>
            <person name="Lan S."/>
            <person name="Zhang J.-S."/>
            <person name="Tsai W.-C."/>
            <person name="Van De Peer Y."/>
            <person name="Liu Z.-J."/>
        </authorList>
    </citation>
    <scope>NUCLEOTIDE SEQUENCE</scope>
    <source>
        <strain evidence="2">SCP</strain>
        <tissue evidence="2">Leaves</tissue>
    </source>
</reference>
<name>A0AAV9B336_ACOGR</name>
<proteinExistence type="predicted"/>
<feature type="compositionally biased region" description="Polar residues" evidence="1">
    <location>
        <begin position="294"/>
        <end position="309"/>
    </location>
</feature>
<feature type="region of interest" description="Disordered" evidence="1">
    <location>
        <begin position="199"/>
        <end position="219"/>
    </location>
</feature>
<feature type="region of interest" description="Disordered" evidence="1">
    <location>
        <begin position="264"/>
        <end position="351"/>
    </location>
</feature>
<evidence type="ECO:0000256" key="1">
    <source>
        <dbReference type="SAM" id="MobiDB-lite"/>
    </source>
</evidence>
<feature type="compositionally biased region" description="Polar residues" evidence="1">
    <location>
        <begin position="274"/>
        <end position="286"/>
    </location>
</feature>